<comment type="caution">
    <text evidence="8">The sequence shown here is derived from an EMBL/GenBank/DDBJ whole genome shotgun (WGS) entry which is preliminary data.</text>
</comment>
<dbReference type="InterPro" id="IPR037213">
    <property type="entry name" value="Run_dom_sf"/>
</dbReference>
<evidence type="ECO:0000256" key="2">
    <source>
        <dbReference type="ARBA" id="ARBA00022771"/>
    </source>
</evidence>
<organism evidence="8 10">
    <name type="scientific">Rotaria magnacalcarata</name>
    <dbReference type="NCBI Taxonomy" id="392030"/>
    <lineage>
        <taxon>Eukaryota</taxon>
        <taxon>Metazoa</taxon>
        <taxon>Spiralia</taxon>
        <taxon>Gnathifera</taxon>
        <taxon>Rotifera</taxon>
        <taxon>Eurotatoria</taxon>
        <taxon>Bdelloidea</taxon>
        <taxon>Philodinida</taxon>
        <taxon>Philodinidae</taxon>
        <taxon>Rotaria</taxon>
    </lineage>
</organism>
<dbReference type="SMART" id="SM00064">
    <property type="entry name" value="FYVE"/>
    <property type="match status" value="1"/>
</dbReference>
<dbReference type="Pfam" id="PF01363">
    <property type="entry name" value="FYVE"/>
    <property type="match status" value="1"/>
</dbReference>
<keyword evidence="1" id="KW-0479">Metal-binding</keyword>
<evidence type="ECO:0000256" key="1">
    <source>
        <dbReference type="ARBA" id="ARBA00022723"/>
    </source>
</evidence>
<name>A0A816SWE3_9BILA</name>
<feature type="domain" description="RUN" evidence="7">
    <location>
        <begin position="46"/>
        <end position="182"/>
    </location>
</feature>
<gene>
    <name evidence="9" type="ORF">WKI299_LOCUS28337</name>
    <name evidence="8" type="ORF">XDN619_LOCUS16177</name>
</gene>
<feature type="region of interest" description="Disordered" evidence="5">
    <location>
        <begin position="289"/>
        <end position="318"/>
    </location>
</feature>
<feature type="compositionally biased region" description="Polar residues" evidence="5">
    <location>
        <begin position="299"/>
        <end position="309"/>
    </location>
</feature>
<dbReference type="Gene3D" id="3.30.40.10">
    <property type="entry name" value="Zinc/RING finger domain, C3HC4 (zinc finger)"/>
    <property type="match status" value="1"/>
</dbReference>
<sequence>MSTQDIHKLSSVLRSIEIIEEKTNILHSQYAQSLNETDNQHPIIIDDSNVHLQLFFQHFEQLLQLDIKNRKSLLNTTSNKQSYWNFFSIALKESKALYDTVLYVLNSQEVKTSTGRGRLFLRFCLQNHRLGDVVQHSFMMTKTVNQYYIDECFWTTPSYMNRIVQALYQLNDIRYDLLSKAQYQLDICWPAVESTEHRPKTLSDAASRMRNNSVSSLISMNSVDSQSIVSVLPNTSTTIPILPTIFRNLESSIHDGSAAQSLSSVDEDPENTIIYWKQKYHELEMQLQEQHPSNDVEIQCSSNENGNSHESTDKETVDKLNSENEKLQIQINSLNEEISNLNLQLLSAFTEPSTTITTDTMKDYESQIAQYQSEIESKDILINELQQKYDEQTQKLQLMHEQNLSYSNEQNQQIELLKIELEKSTNLLEDERLLMENERNKRNTIQEKLEITLQERTLDFEEMKRRLVKAVREKAELFDTMHSYEIKLEEQEAKKWVPDEEVMNCTNCNIVFGWTVRKHHCRHCQKIFCYNCSNNWIQGPKANSPQCRVCDQCNEKLLKESLMPNGITQNHVIGDQEIKEDIDLHFEVRAECLPPPPPTTTDIQSTS</sequence>
<dbReference type="EMBL" id="CAJNRF010012381">
    <property type="protein sequence ID" value="CAF2140741.1"/>
    <property type="molecule type" value="Genomic_DNA"/>
</dbReference>
<evidence type="ECO:0000259" key="6">
    <source>
        <dbReference type="PROSITE" id="PS50178"/>
    </source>
</evidence>
<keyword evidence="3" id="KW-0862">Zinc</keyword>
<dbReference type="GO" id="GO:0008270">
    <property type="term" value="F:zinc ion binding"/>
    <property type="evidence" value="ECO:0007669"/>
    <property type="project" value="UniProtKB-KW"/>
</dbReference>
<dbReference type="Proteomes" id="UP000663856">
    <property type="component" value="Unassembled WGS sequence"/>
</dbReference>
<dbReference type="InterPro" id="IPR017455">
    <property type="entry name" value="Znf_FYVE-rel"/>
</dbReference>
<evidence type="ECO:0000259" key="7">
    <source>
        <dbReference type="PROSITE" id="PS50826"/>
    </source>
</evidence>
<reference evidence="8" key="1">
    <citation type="submission" date="2021-02" db="EMBL/GenBank/DDBJ databases">
        <authorList>
            <person name="Nowell W R."/>
        </authorList>
    </citation>
    <scope>NUCLEOTIDE SEQUENCE</scope>
</reference>
<protein>
    <recommendedName>
        <fullName evidence="11">FYVE-type domain-containing protein</fullName>
    </recommendedName>
</protein>
<dbReference type="InterPro" id="IPR000306">
    <property type="entry name" value="Znf_FYVE"/>
</dbReference>
<dbReference type="Pfam" id="PF02759">
    <property type="entry name" value="RUN"/>
    <property type="match status" value="1"/>
</dbReference>
<evidence type="ECO:0000256" key="3">
    <source>
        <dbReference type="ARBA" id="ARBA00022833"/>
    </source>
</evidence>
<evidence type="ECO:0000313" key="9">
    <source>
        <dbReference type="EMBL" id="CAF2140741.1"/>
    </source>
</evidence>
<dbReference type="InterPro" id="IPR004012">
    <property type="entry name" value="Run_dom"/>
</dbReference>
<dbReference type="SUPFAM" id="SSF57903">
    <property type="entry name" value="FYVE/PHD zinc finger"/>
    <property type="match status" value="1"/>
</dbReference>
<dbReference type="PANTHER" id="PTHR46753:SF2">
    <property type="entry name" value="FYVE AND COILED-COIL DOMAIN-CONTAINING PROTEIN 1"/>
    <property type="match status" value="1"/>
</dbReference>
<dbReference type="Gene3D" id="1.20.58.900">
    <property type="match status" value="1"/>
</dbReference>
<dbReference type="InterPro" id="IPR011011">
    <property type="entry name" value="Znf_FYVE_PHD"/>
</dbReference>
<feature type="domain" description="FYVE-type" evidence="6">
    <location>
        <begin position="499"/>
        <end position="558"/>
    </location>
</feature>
<proteinExistence type="predicted"/>
<dbReference type="PANTHER" id="PTHR46753">
    <property type="entry name" value="FYVE AND COILED-COIL DOMAIN-CONTAINING PROTEIN 1"/>
    <property type="match status" value="1"/>
</dbReference>
<dbReference type="AlphaFoldDB" id="A0A816SWE3"/>
<keyword evidence="2 4" id="KW-0863">Zinc-finger</keyword>
<accession>A0A816SWE3</accession>
<evidence type="ECO:0000313" key="10">
    <source>
        <dbReference type="Proteomes" id="UP000663887"/>
    </source>
</evidence>
<dbReference type="SUPFAM" id="SSF140741">
    <property type="entry name" value="RUN domain-like"/>
    <property type="match status" value="1"/>
</dbReference>
<evidence type="ECO:0008006" key="11">
    <source>
        <dbReference type="Google" id="ProtNLM"/>
    </source>
</evidence>
<dbReference type="EMBL" id="CAJNRG010006750">
    <property type="protein sequence ID" value="CAF2088712.1"/>
    <property type="molecule type" value="Genomic_DNA"/>
</dbReference>
<dbReference type="Proteomes" id="UP000663887">
    <property type="component" value="Unassembled WGS sequence"/>
</dbReference>
<evidence type="ECO:0000313" key="8">
    <source>
        <dbReference type="EMBL" id="CAF2088712.1"/>
    </source>
</evidence>
<dbReference type="InterPro" id="IPR013083">
    <property type="entry name" value="Znf_RING/FYVE/PHD"/>
</dbReference>
<evidence type="ECO:0000256" key="4">
    <source>
        <dbReference type="PROSITE-ProRule" id="PRU00091"/>
    </source>
</evidence>
<dbReference type="PROSITE" id="PS50178">
    <property type="entry name" value="ZF_FYVE"/>
    <property type="match status" value="1"/>
</dbReference>
<dbReference type="PROSITE" id="PS50826">
    <property type="entry name" value="RUN"/>
    <property type="match status" value="1"/>
</dbReference>
<evidence type="ECO:0000256" key="5">
    <source>
        <dbReference type="SAM" id="MobiDB-lite"/>
    </source>
</evidence>